<reference evidence="3" key="1">
    <citation type="submission" date="2019-02" db="EMBL/GenBank/DDBJ databases">
        <title>Deep-cultivation of Planctomycetes and their phenomic and genomic characterization uncovers novel biology.</title>
        <authorList>
            <person name="Wiegand S."/>
            <person name="Jogler M."/>
            <person name="Boedeker C."/>
            <person name="Pinto D."/>
            <person name="Vollmers J."/>
            <person name="Rivas-Marin E."/>
            <person name="Kohn T."/>
            <person name="Peeters S.H."/>
            <person name="Heuer A."/>
            <person name="Rast P."/>
            <person name="Oberbeckmann S."/>
            <person name="Bunk B."/>
            <person name="Jeske O."/>
            <person name="Meyerdierks A."/>
            <person name="Storesund J.E."/>
            <person name="Kallscheuer N."/>
            <person name="Luecker S."/>
            <person name="Lage O.M."/>
            <person name="Pohl T."/>
            <person name="Merkel B.J."/>
            <person name="Hornburger P."/>
            <person name="Mueller R.-W."/>
            <person name="Bruemmer F."/>
            <person name="Labrenz M."/>
            <person name="Spormann A.M."/>
            <person name="Op den Camp H."/>
            <person name="Overmann J."/>
            <person name="Amann R."/>
            <person name="Jetten M.S.M."/>
            <person name="Mascher T."/>
            <person name="Medema M.H."/>
            <person name="Devos D.P."/>
            <person name="Kaster A.-K."/>
            <person name="Ovreas L."/>
            <person name="Rohde M."/>
            <person name="Galperin M.Y."/>
            <person name="Jogler C."/>
        </authorList>
    </citation>
    <scope>NUCLEOTIDE SEQUENCE [LARGE SCALE GENOMIC DNA]</scope>
    <source>
        <strain evidence="3">Pan97</strain>
    </source>
</reference>
<feature type="region of interest" description="Disordered" evidence="1">
    <location>
        <begin position="165"/>
        <end position="196"/>
    </location>
</feature>
<protein>
    <submittedName>
        <fullName evidence="2">Uncharacterized protein</fullName>
    </submittedName>
</protein>
<evidence type="ECO:0000313" key="3">
    <source>
        <dbReference type="Proteomes" id="UP000318626"/>
    </source>
</evidence>
<evidence type="ECO:0000313" key="2">
    <source>
        <dbReference type="EMBL" id="QDU76783.1"/>
    </source>
</evidence>
<dbReference type="Proteomes" id="UP000318626">
    <property type="component" value="Chromosome"/>
</dbReference>
<gene>
    <name evidence="2" type="ORF">Pan97_38400</name>
</gene>
<feature type="compositionally biased region" description="Polar residues" evidence="1">
    <location>
        <begin position="185"/>
        <end position="196"/>
    </location>
</feature>
<organism evidence="2 3">
    <name type="scientific">Bremerella volcania</name>
    <dbReference type="NCBI Taxonomy" id="2527984"/>
    <lineage>
        <taxon>Bacteria</taxon>
        <taxon>Pseudomonadati</taxon>
        <taxon>Planctomycetota</taxon>
        <taxon>Planctomycetia</taxon>
        <taxon>Pirellulales</taxon>
        <taxon>Pirellulaceae</taxon>
        <taxon>Bremerella</taxon>
    </lineage>
</organism>
<name>A0A518CC33_9BACT</name>
<dbReference type="RefSeq" id="WP_144975170.1">
    <property type="nucleotide sequence ID" value="NZ_CP036289.1"/>
</dbReference>
<keyword evidence="3" id="KW-1185">Reference proteome</keyword>
<accession>A0A518CC33</accession>
<dbReference type="AlphaFoldDB" id="A0A518CC33"/>
<dbReference type="EMBL" id="CP036289">
    <property type="protein sequence ID" value="QDU76783.1"/>
    <property type="molecule type" value="Genomic_DNA"/>
</dbReference>
<sequence length="196" mass="21724">MSSIHQQPEPGGKRKPQVVVRAEKYFVCSSCGVMVEIPEDVVGQLVIAVDPAPQEKTVEQSVACEETTPAATIPLAPPRPKRPKQPKRTHLTGEIIDGLRVPRSAELDRALAWVTFHLKVLDRQGSELKRLKKLLENESTARGPCLRPHGYAKKFADIELQNSLGHPCEDHAHSNVSMVPERRLQNASQTQERGPP</sequence>
<evidence type="ECO:0000256" key="1">
    <source>
        <dbReference type="SAM" id="MobiDB-lite"/>
    </source>
</evidence>
<dbReference type="KEGG" id="bvo:Pan97_38400"/>
<proteinExistence type="predicted"/>